<proteinExistence type="predicted"/>
<dbReference type="Proteomes" id="UP000002357">
    <property type="component" value="Chromosome"/>
</dbReference>
<feature type="compositionally biased region" description="Low complexity" evidence="1">
    <location>
        <begin position="54"/>
        <end position="90"/>
    </location>
</feature>
<gene>
    <name evidence="2" type="ORF">SCLAV_1122</name>
</gene>
<feature type="region of interest" description="Disordered" evidence="1">
    <location>
        <begin position="1"/>
        <end position="90"/>
    </location>
</feature>
<name>E2PYH9_STRCL</name>
<evidence type="ECO:0000313" key="3">
    <source>
        <dbReference type="Proteomes" id="UP000002357"/>
    </source>
</evidence>
<dbReference type="AlphaFoldDB" id="E2PYH9"/>
<evidence type="ECO:0000313" key="2">
    <source>
        <dbReference type="EMBL" id="EFG06201.1"/>
    </source>
</evidence>
<keyword evidence="3" id="KW-1185">Reference proteome</keyword>
<reference evidence="2 3" key="1">
    <citation type="journal article" date="2010" name="Genome Biol. Evol.">
        <title>The sequence of a 1.8-mb bacterial linear plasmid reveals a rich evolutionary reservoir of secondary metabolic pathways.</title>
        <authorList>
            <person name="Medema M.H."/>
            <person name="Trefzer A."/>
            <person name="Kovalchuk A."/>
            <person name="van den Berg M."/>
            <person name="Mueller U."/>
            <person name="Heijne W."/>
            <person name="Wu L."/>
            <person name="Alam M.T."/>
            <person name="Ronning C.M."/>
            <person name="Nierman W.C."/>
            <person name="Bovenberg R.A.L."/>
            <person name="Breitling R."/>
            <person name="Takano E."/>
        </authorList>
    </citation>
    <scope>NUCLEOTIDE SEQUENCE [LARGE SCALE GENOMIC DNA]</scope>
    <source>
        <strain evidence="3">ATCC 27064 / DSM 738 / JCM 4710 / NBRC 13307 / NCIMB 12785 / NRRL 3585 / VKM Ac-602</strain>
    </source>
</reference>
<accession>E2PYH9</accession>
<dbReference type="EMBL" id="CM000913">
    <property type="protein sequence ID" value="EFG06201.1"/>
    <property type="molecule type" value="Genomic_DNA"/>
</dbReference>
<organism evidence="2 3">
    <name type="scientific">Streptomyces clavuligerus</name>
    <dbReference type="NCBI Taxonomy" id="1901"/>
    <lineage>
        <taxon>Bacteria</taxon>
        <taxon>Bacillati</taxon>
        <taxon>Actinomycetota</taxon>
        <taxon>Actinomycetes</taxon>
        <taxon>Kitasatosporales</taxon>
        <taxon>Streptomycetaceae</taxon>
        <taxon>Streptomyces</taxon>
    </lineage>
</organism>
<protein>
    <submittedName>
        <fullName evidence="2">Iron-regulated ABC-type transporter</fullName>
    </submittedName>
</protein>
<evidence type="ECO:0000256" key="1">
    <source>
        <dbReference type="SAM" id="MobiDB-lite"/>
    </source>
</evidence>
<sequence length="90" mass="9584">MSAPPSFDVADFPVPHGREEEWRFPRWSGSPGSTTAPPSPPAPVSRSRSRRPRASPSRPSAGTTPASAGPAPPSTGSRPRRTPPSSWRRS</sequence>